<dbReference type="OMA" id="LSYYYCK"/>
<keyword evidence="1" id="KW-0812">Transmembrane</keyword>
<organism evidence="2 3">
    <name type="scientific">Paramecium octaurelia</name>
    <dbReference type="NCBI Taxonomy" id="43137"/>
    <lineage>
        <taxon>Eukaryota</taxon>
        <taxon>Sar</taxon>
        <taxon>Alveolata</taxon>
        <taxon>Ciliophora</taxon>
        <taxon>Intramacronucleata</taxon>
        <taxon>Oligohymenophorea</taxon>
        <taxon>Peniculida</taxon>
        <taxon>Parameciidae</taxon>
        <taxon>Paramecium</taxon>
    </lineage>
</organism>
<evidence type="ECO:0000313" key="2">
    <source>
        <dbReference type="EMBL" id="CAD8179096.1"/>
    </source>
</evidence>
<evidence type="ECO:0000256" key="1">
    <source>
        <dbReference type="SAM" id="Phobius"/>
    </source>
</evidence>
<proteinExistence type="predicted"/>
<dbReference type="OrthoDB" id="311849at2759"/>
<keyword evidence="3" id="KW-1185">Reference proteome</keyword>
<dbReference type="Proteomes" id="UP000683925">
    <property type="component" value="Unassembled WGS sequence"/>
</dbReference>
<reference evidence="2" key="1">
    <citation type="submission" date="2021-01" db="EMBL/GenBank/DDBJ databases">
        <authorList>
            <consortium name="Genoscope - CEA"/>
            <person name="William W."/>
        </authorList>
    </citation>
    <scope>NUCLEOTIDE SEQUENCE</scope>
</reference>
<dbReference type="EMBL" id="CAJJDP010000071">
    <property type="protein sequence ID" value="CAD8179096.1"/>
    <property type="molecule type" value="Genomic_DNA"/>
</dbReference>
<evidence type="ECO:0008006" key="4">
    <source>
        <dbReference type="Google" id="ProtNLM"/>
    </source>
</evidence>
<comment type="caution">
    <text evidence="2">The sequence shown here is derived from an EMBL/GenBank/DDBJ whole genome shotgun (WGS) entry which is preliminary data.</text>
</comment>
<dbReference type="AlphaFoldDB" id="A0A8S1VY19"/>
<evidence type="ECO:0000313" key="3">
    <source>
        <dbReference type="Proteomes" id="UP000683925"/>
    </source>
</evidence>
<keyword evidence="1" id="KW-0472">Membrane</keyword>
<name>A0A8S1VY19_PAROT</name>
<gene>
    <name evidence="2" type="ORF">POCTA_138.1.T0720120</name>
</gene>
<protein>
    <recommendedName>
        <fullName evidence="4">Transmembrane protein</fullName>
    </recommendedName>
</protein>
<accession>A0A8S1VY19</accession>
<sequence length="417" mass="48835">MIYSAFTLQKRSKTEPDNTIVGTPFNNPSISNDQKTQISQVYKTIQLMNQSPRINIKYSQIKIVLAINSIFNLISKHRSTKIQKYTLILFQNLSNYKRATNAQNYEIQCHRQLQYFQGMSKLLINTVQIKKEYLFNVRHQLVMKRKLSKVFNRIDNQIYQSKLMVILKLLQQSKKDRSLLDNLSYYYCKKQVTHQENMAIKFASSTQIATAINKIVLKHQIRFFIKLIKSNKLQQSIKQIQLGESLPFNNRKVVVGEFELVERKLNSICLLNSVIKKKLQNYFFSLKLQDVNNSKRKVSIKSSLLNSSSSVLRKFMRQGESIIELYSSTNDTEQSKKDYEQEEIVLNKKKTLCQTQHPESLIKKRISIIHLSQKNDFNRKQSLELKTTKISKQKSIFQLIVPIFLIVGVLAIFIMFQ</sequence>
<feature type="transmembrane region" description="Helical" evidence="1">
    <location>
        <begin position="396"/>
        <end position="416"/>
    </location>
</feature>
<keyword evidence="1" id="KW-1133">Transmembrane helix</keyword>